<evidence type="ECO:0000256" key="1">
    <source>
        <dbReference type="SAM" id="Phobius"/>
    </source>
</evidence>
<feature type="transmembrane region" description="Helical" evidence="1">
    <location>
        <begin position="52"/>
        <end position="74"/>
    </location>
</feature>
<sequence>MERICCLQEQFDKDFSILPDPQRSNISIVSSVNSYDDRDFGLKLSFLRLYRLMHITMLLSLIYFCNICLWFIMFRKVPSRRILYKFKMSSAS</sequence>
<comment type="caution">
    <text evidence="2">The sequence shown here is derived from an EMBL/GenBank/DDBJ whole genome shotgun (WGS) entry which is preliminary data.</text>
</comment>
<dbReference type="Proteomes" id="UP000789524">
    <property type="component" value="Unassembled WGS sequence"/>
</dbReference>
<name>A0A8J2W8E0_9NEOP</name>
<accession>A0A8J2W8E0</accession>
<dbReference type="EMBL" id="CAKASE010000074">
    <property type="protein sequence ID" value="CAG9576030.1"/>
    <property type="molecule type" value="Genomic_DNA"/>
</dbReference>
<proteinExistence type="predicted"/>
<keyword evidence="3" id="KW-1185">Reference proteome</keyword>
<organism evidence="2 3">
    <name type="scientific">Danaus chrysippus</name>
    <name type="common">African queen</name>
    <dbReference type="NCBI Taxonomy" id="151541"/>
    <lineage>
        <taxon>Eukaryota</taxon>
        <taxon>Metazoa</taxon>
        <taxon>Ecdysozoa</taxon>
        <taxon>Arthropoda</taxon>
        <taxon>Hexapoda</taxon>
        <taxon>Insecta</taxon>
        <taxon>Pterygota</taxon>
        <taxon>Neoptera</taxon>
        <taxon>Endopterygota</taxon>
        <taxon>Lepidoptera</taxon>
        <taxon>Glossata</taxon>
        <taxon>Ditrysia</taxon>
        <taxon>Papilionoidea</taxon>
        <taxon>Nymphalidae</taxon>
        <taxon>Danainae</taxon>
        <taxon>Danaini</taxon>
        <taxon>Danaina</taxon>
        <taxon>Danaus</taxon>
        <taxon>Anosia</taxon>
    </lineage>
</organism>
<evidence type="ECO:0000313" key="3">
    <source>
        <dbReference type="Proteomes" id="UP000789524"/>
    </source>
</evidence>
<reference evidence="2" key="1">
    <citation type="submission" date="2021-09" db="EMBL/GenBank/DDBJ databases">
        <authorList>
            <person name="Martin H S."/>
        </authorList>
    </citation>
    <scope>NUCLEOTIDE SEQUENCE</scope>
</reference>
<protein>
    <submittedName>
        <fullName evidence="2">(African queen) hypothetical protein</fullName>
    </submittedName>
</protein>
<gene>
    <name evidence="2" type="ORF">DCHRY22_LOCUS11798</name>
</gene>
<evidence type="ECO:0000313" key="2">
    <source>
        <dbReference type="EMBL" id="CAG9576030.1"/>
    </source>
</evidence>
<keyword evidence="1" id="KW-0472">Membrane</keyword>
<dbReference type="OrthoDB" id="1911748at2759"/>
<dbReference type="AlphaFoldDB" id="A0A8J2W8E0"/>
<keyword evidence="1" id="KW-1133">Transmembrane helix</keyword>
<keyword evidence="1" id="KW-0812">Transmembrane</keyword>